<sequence length="247" mass="27721">MESWSFGYVGKGLVSDESKSQIIFGNNMIVSPIDQMGIENQGFGDMCFPQIVGNSVFSTPVMAATRYAFFEENESSSKLSGSVSDSDLNLNRIVNQEIPNMFTGSNNLCSSEVSMPSKQTRVAGSPSPFCQVLGCNKSLISCKDYHKRHKVCEIHSKTAKVIVKGVEQRFCQQCSRFHLLSEFDDGKRSCRKRLADHNERRRKPHVGGHYGRHGRLLPSCRIATRQIVTLLPIIHSRNLDKLLSYKK</sequence>
<dbReference type="PANTHER" id="PTHR31251">
    <property type="entry name" value="SQUAMOSA PROMOTER-BINDING-LIKE PROTEIN 4"/>
    <property type="match status" value="1"/>
</dbReference>
<comment type="function">
    <text evidence="9">Probable transcriptional factor. Binds to the promoter of the SQUAMOSA gene.</text>
</comment>
<evidence type="ECO:0000313" key="12">
    <source>
        <dbReference type="EMBL" id="KVI06443.1"/>
    </source>
</evidence>
<evidence type="ECO:0000313" key="13">
    <source>
        <dbReference type="Proteomes" id="UP000243975"/>
    </source>
</evidence>
<evidence type="ECO:0000256" key="1">
    <source>
        <dbReference type="ARBA" id="ARBA00004123"/>
    </source>
</evidence>
<keyword evidence="7" id="KW-0804">Transcription</keyword>
<dbReference type="Gene3D" id="4.10.1100.10">
    <property type="entry name" value="Transcription factor, SBP-box domain"/>
    <property type="match status" value="1"/>
</dbReference>
<evidence type="ECO:0000256" key="8">
    <source>
        <dbReference type="ARBA" id="ARBA00023242"/>
    </source>
</evidence>
<evidence type="ECO:0000256" key="7">
    <source>
        <dbReference type="ARBA" id="ARBA00023163"/>
    </source>
</evidence>
<accession>A0A103YC83</accession>
<comment type="subcellular location">
    <subcellularLocation>
        <location evidence="1">Nucleus</location>
    </subcellularLocation>
</comment>
<feature type="domain" description="SBP-type" evidence="11">
    <location>
        <begin position="127"/>
        <end position="204"/>
    </location>
</feature>
<evidence type="ECO:0000256" key="5">
    <source>
        <dbReference type="ARBA" id="ARBA00023015"/>
    </source>
</evidence>
<evidence type="ECO:0000256" key="2">
    <source>
        <dbReference type="ARBA" id="ARBA00022723"/>
    </source>
</evidence>
<evidence type="ECO:0000256" key="3">
    <source>
        <dbReference type="ARBA" id="ARBA00022771"/>
    </source>
</evidence>
<keyword evidence="8" id="KW-0539">Nucleus</keyword>
<dbReference type="GO" id="GO:0008270">
    <property type="term" value="F:zinc ion binding"/>
    <property type="evidence" value="ECO:0007669"/>
    <property type="project" value="UniProtKB-KW"/>
</dbReference>
<dbReference type="GO" id="GO:0005634">
    <property type="term" value="C:nucleus"/>
    <property type="evidence" value="ECO:0007669"/>
    <property type="project" value="UniProtKB-SubCell"/>
</dbReference>
<dbReference type="Pfam" id="PF03110">
    <property type="entry name" value="SBP"/>
    <property type="match status" value="1"/>
</dbReference>
<evidence type="ECO:0000256" key="4">
    <source>
        <dbReference type="ARBA" id="ARBA00022833"/>
    </source>
</evidence>
<dbReference type="STRING" id="59895.A0A103YC83"/>
<dbReference type="EMBL" id="LEKV01001829">
    <property type="protein sequence ID" value="KVI06443.1"/>
    <property type="molecule type" value="Genomic_DNA"/>
</dbReference>
<proteinExistence type="predicted"/>
<keyword evidence="4" id="KW-0862">Zinc</keyword>
<evidence type="ECO:0000256" key="10">
    <source>
        <dbReference type="PROSITE-ProRule" id="PRU00470"/>
    </source>
</evidence>
<evidence type="ECO:0000256" key="9">
    <source>
        <dbReference type="ARBA" id="ARBA00056472"/>
    </source>
</evidence>
<dbReference type="Gramene" id="KVI06443">
    <property type="protein sequence ID" value="KVI06443"/>
    <property type="gene ID" value="Ccrd_015207"/>
</dbReference>
<dbReference type="GO" id="GO:0003677">
    <property type="term" value="F:DNA binding"/>
    <property type="evidence" value="ECO:0007669"/>
    <property type="project" value="UniProtKB-KW"/>
</dbReference>
<dbReference type="InterPro" id="IPR044817">
    <property type="entry name" value="SBP-like"/>
</dbReference>
<keyword evidence="3 10" id="KW-0863">Zinc-finger</keyword>
<dbReference type="InterPro" id="IPR036893">
    <property type="entry name" value="SBP_sf"/>
</dbReference>
<dbReference type="PANTHER" id="PTHR31251:SF160">
    <property type="entry name" value="SBP-TYPE DOMAIN-CONTAINING PROTEIN"/>
    <property type="match status" value="1"/>
</dbReference>
<comment type="caution">
    <text evidence="12">The sequence shown here is derived from an EMBL/GenBank/DDBJ whole genome shotgun (WGS) entry which is preliminary data.</text>
</comment>
<evidence type="ECO:0000256" key="6">
    <source>
        <dbReference type="ARBA" id="ARBA00023125"/>
    </source>
</evidence>
<reference evidence="12 13" key="1">
    <citation type="journal article" date="2016" name="Sci. Rep.">
        <title>The genome sequence of the outbreeding globe artichoke constructed de novo incorporating a phase-aware low-pass sequencing strategy of F1 progeny.</title>
        <authorList>
            <person name="Scaglione D."/>
            <person name="Reyes-Chin-Wo S."/>
            <person name="Acquadro A."/>
            <person name="Froenicke L."/>
            <person name="Portis E."/>
            <person name="Beitel C."/>
            <person name="Tirone M."/>
            <person name="Mauro R."/>
            <person name="Lo Monaco A."/>
            <person name="Mauromicale G."/>
            <person name="Faccioli P."/>
            <person name="Cattivelli L."/>
            <person name="Rieseberg L."/>
            <person name="Michelmore R."/>
            <person name="Lanteri S."/>
        </authorList>
    </citation>
    <scope>NUCLEOTIDE SEQUENCE [LARGE SCALE GENOMIC DNA]</scope>
    <source>
        <strain evidence="12">2C</strain>
    </source>
</reference>
<protein>
    <submittedName>
        <fullName evidence="12">Transcription factor, SBP-box</fullName>
    </submittedName>
</protein>
<organism evidence="12 13">
    <name type="scientific">Cynara cardunculus var. scolymus</name>
    <name type="common">Globe artichoke</name>
    <name type="synonym">Cynara scolymus</name>
    <dbReference type="NCBI Taxonomy" id="59895"/>
    <lineage>
        <taxon>Eukaryota</taxon>
        <taxon>Viridiplantae</taxon>
        <taxon>Streptophyta</taxon>
        <taxon>Embryophyta</taxon>
        <taxon>Tracheophyta</taxon>
        <taxon>Spermatophyta</taxon>
        <taxon>Magnoliopsida</taxon>
        <taxon>eudicotyledons</taxon>
        <taxon>Gunneridae</taxon>
        <taxon>Pentapetalae</taxon>
        <taxon>asterids</taxon>
        <taxon>campanulids</taxon>
        <taxon>Asterales</taxon>
        <taxon>Asteraceae</taxon>
        <taxon>Carduoideae</taxon>
        <taxon>Cardueae</taxon>
        <taxon>Carduinae</taxon>
        <taxon>Cynara</taxon>
    </lineage>
</organism>
<dbReference type="FunFam" id="4.10.1100.10:FF:000001">
    <property type="entry name" value="Squamosa promoter-binding-like protein 14"/>
    <property type="match status" value="1"/>
</dbReference>
<keyword evidence="2" id="KW-0479">Metal-binding</keyword>
<evidence type="ECO:0000259" key="11">
    <source>
        <dbReference type="PROSITE" id="PS51141"/>
    </source>
</evidence>
<dbReference type="InterPro" id="IPR004333">
    <property type="entry name" value="SBP_dom"/>
</dbReference>
<keyword evidence="13" id="KW-1185">Reference proteome</keyword>
<dbReference type="PROSITE" id="PS51141">
    <property type="entry name" value="ZF_SBP"/>
    <property type="match status" value="1"/>
</dbReference>
<dbReference type="SUPFAM" id="SSF103612">
    <property type="entry name" value="SBT domain"/>
    <property type="match status" value="1"/>
</dbReference>
<name>A0A103YC83_CYNCS</name>
<keyword evidence="6" id="KW-0238">DNA-binding</keyword>
<dbReference type="AlphaFoldDB" id="A0A103YC83"/>
<gene>
    <name evidence="12" type="ORF">Ccrd_015207</name>
</gene>
<keyword evidence="5" id="KW-0805">Transcription regulation</keyword>
<dbReference type="Proteomes" id="UP000243975">
    <property type="component" value="Unassembled WGS sequence"/>
</dbReference>